<accession>B7J4W0</accession>
<dbReference type="EMBL" id="CP001219">
    <property type="protein sequence ID" value="ACK80893.1"/>
    <property type="molecule type" value="Genomic_DNA"/>
</dbReference>
<dbReference type="HOGENOM" id="CLU_2968774_0_0_6"/>
<sequence length="58" mass="6899">MTMEMLGLFMLVPMNLKIAFYKSYGINILFLRWSEIHGRELFHYTIITDQLVMQDGLD</sequence>
<reference evidence="1 2" key="1">
    <citation type="journal article" date="2008" name="BMC Genomics">
        <title>Acidithiobacillus ferrooxidans metabolism: from genome sequence to industrial applications.</title>
        <authorList>
            <person name="Valdes J."/>
            <person name="Pedroso I."/>
            <person name="Quatrini R."/>
            <person name="Dodson R.J."/>
            <person name="Tettelin H."/>
            <person name="Blake R.II."/>
            <person name="Eisen J.A."/>
            <person name="Holmes D.S."/>
        </authorList>
    </citation>
    <scope>NUCLEOTIDE SEQUENCE [LARGE SCALE GENOMIC DNA]</scope>
    <source>
        <strain evidence="2">ATCC 23270 / DSM 14882 / CIP 104768 / NCIMB 8455</strain>
    </source>
</reference>
<dbReference type="KEGG" id="afr:AFE_2100"/>
<gene>
    <name evidence="1" type="ordered locus">AFE_2100</name>
</gene>
<evidence type="ECO:0000313" key="1">
    <source>
        <dbReference type="EMBL" id="ACK80893.1"/>
    </source>
</evidence>
<name>B7J4W0_ACIF2</name>
<dbReference type="Proteomes" id="UP000001362">
    <property type="component" value="Chromosome"/>
</dbReference>
<proteinExistence type="predicted"/>
<protein>
    <submittedName>
        <fullName evidence="1">Uncharacterized protein</fullName>
    </submittedName>
</protein>
<dbReference type="STRING" id="243159.AFE_2100"/>
<keyword evidence="2" id="KW-1185">Reference proteome</keyword>
<evidence type="ECO:0000313" key="2">
    <source>
        <dbReference type="Proteomes" id="UP000001362"/>
    </source>
</evidence>
<organism evidence="1 2">
    <name type="scientific">Acidithiobacillus ferrooxidans (strain ATCC 23270 / DSM 14882 / CIP 104768 / NCIMB 8455)</name>
    <name type="common">Ferrobacillus ferrooxidans (strain ATCC 23270)</name>
    <dbReference type="NCBI Taxonomy" id="243159"/>
    <lineage>
        <taxon>Bacteria</taxon>
        <taxon>Pseudomonadati</taxon>
        <taxon>Pseudomonadota</taxon>
        <taxon>Acidithiobacillia</taxon>
        <taxon>Acidithiobacillales</taxon>
        <taxon>Acidithiobacillaceae</taxon>
        <taxon>Acidithiobacillus</taxon>
    </lineage>
</organism>
<dbReference type="AlphaFoldDB" id="B7J4W0"/>
<dbReference type="PaxDb" id="243159-AFE_2100"/>